<dbReference type="Proteomes" id="UP000285744">
    <property type="component" value="Unassembled WGS sequence"/>
</dbReference>
<dbReference type="RefSeq" id="WP_120331595.1">
    <property type="nucleotide sequence ID" value="NZ_RAQQ01000027.1"/>
</dbReference>
<comment type="caution">
    <text evidence="1">The sequence shown here is derived from an EMBL/GenBank/DDBJ whole genome shotgun (WGS) entry which is preliminary data.</text>
</comment>
<dbReference type="OrthoDB" id="3403534at2"/>
<gene>
    <name evidence="1" type="ORF">D7I43_28085</name>
</gene>
<dbReference type="AlphaFoldDB" id="A0A420ETZ3"/>
<proteinExistence type="predicted"/>
<organism evidence="1 2">
    <name type="scientific">Micromonospora globbae</name>
    <dbReference type="NCBI Taxonomy" id="1894969"/>
    <lineage>
        <taxon>Bacteria</taxon>
        <taxon>Bacillati</taxon>
        <taxon>Actinomycetota</taxon>
        <taxon>Actinomycetes</taxon>
        <taxon>Micromonosporales</taxon>
        <taxon>Micromonosporaceae</taxon>
        <taxon>Micromonospora</taxon>
    </lineage>
</organism>
<protein>
    <submittedName>
        <fullName evidence="1">Uncharacterized protein</fullName>
    </submittedName>
</protein>
<evidence type="ECO:0000313" key="1">
    <source>
        <dbReference type="EMBL" id="RKF24145.1"/>
    </source>
</evidence>
<accession>A0A420ETZ3</accession>
<sequence length="98" mass="10432">MTSPIAEPPASADGATTVLIMLARVEGKLDVVAAQHGAQLTEHTRRLDDQGRRADDLDDRLRALEIRPTLTPARMLAAVAGTAAVVGALTPFLDRLYS</sequence>
<evidence type="ECO:0000313" key="2">
    <source>
        <dbReference type="Proteomes" id="UP000285744"/>
    </source>
</evidence>
<name>A0A420ETZ3_9ACTN</name>
<reference evidence="1 2" key="1">
    <citation type="journal article" date="2018" name="Int. J. Syst. Evol. Microbiol.">
        <title>Micromonospora globbae sp. nov., an endophytic actinomycete isolated from roots of Globba winitii C. H. Wright.</title>
        <authorList>
            <person name="Kuncharoen N."/>
            <person name="Pittayakhajonwut P."/>
            <person name="Tanasupawat S."/>
        </authorList>
    </citation>
    <scope>NUCLEOTIDE SEQUENCE [LARGE SCALE GENOMIC DNA]</scope>
    <source>
        <strain evidence="1 2">WPS1-2</strain>
    </source>
</reference>
<dbReference type="EMBL" id="RAQQ01000027">
    <property type="protein sequence ID" value="RKF24145.1"/>
    <property type="molecule type" value="Genomic_DNA"/>
</dbReference>